<dbReference type="RefSeq" id="WP_055184814.1">
    <property type="nucleotide sequence ID" value="NZ_CYXN01000001.1"/>
</dbReference>
<accession>A0A173RAV0</accession>
<keyword evidence="1" id="KW-1133">Transmembrane helix</keyword>
<evidence type="ECO:0000313" key="3">
    <source>
        <dbReference type="Proteomes" id="UP000095649"/>
    </source>
</evidence>
<name>A0A173RAV0_9FIRM</name>
<dbReference type="Proteomes" id="UP000095649">
    <property type="component" value="Unassembled WGS sequence"/>
</dbReference>
<evidence type="ECO:0008006" key="4">
    <source>
        <dbReference type="Google" id="ProtNLM"/>
    </source>
</evidence>
<feature type="transmembrane region" description="Helical" evidence="1">
    <location>
        <begin position="39"/>
        <end position="59"/>
    </location>
</feature>
<gene>
    <name evidence="2" type="ORF">ERS852582_00390</name>
</gene>
<organism evidence="2 3">
    <name type="scientific">Faecalibacterium prausnitzii</name>
    <dbReference type="NCBI Taxonomy" id="853"/>
    <lineage>
        <taxon>Bacteria</taxon>
        <taxon>Bacillati</taxon>
        <taxon>Bacillota</taxon>
        <taxon>Clostridia</taxon>
        <taxon>Eubacteriales</taxon>
        <taxon>Oscillospiraceae</taxon>
        <taxon>Faecalibacterium</taxon>
    </lineage>
</organism>
<evidence type="ECO:0000313" key="2">
    <source>
        <dbReference type="EMBL" id="CUM74991.1"/>
    </source>
</evidence>
<keyword evidence="1" id="KW-0472">Membrane</keyword>
<evidence type="ECO:0000256" key="1">
    <source>
        <dbReference type="SAM" id="Phobius"/>
    </source>
</evidence>
<dbReference type="EMBL" id="CYXN01000001">
    <property type="protein sequence ID" value="CUM74991.1"/>
    <property type="molecule type" value="Genomic_DNA"/>
</dbReference>
<dbReference type="AlphaFoldDB" id="A0A173RAV0"/>
<feature type="transmembrane region" description="Helical" evidence="1">
    <location>
        <begin position="66"/>
        <end position="85"/>
    </location>
</feature>
<proteinExistence type="predicted"/>
<dbReference type="OrthoDB" id="1864008at2"/>
<reference evidence="2 3" key="1">
    <citation type="submission" date="2015-09" db="EMBL/GenBank/DDBJ databases">
        <authorList>
            <consortium name="Pathogen Informatics"/>
        </authorList>
    </citation>
    <scope>NUCLEOTIDE SEQUENCE [LARGE SCALE GENOMIC DNA]</scope>
    <source>
        <strain evidence="2 3">2789STDY5834970</strain>
    </source>
</reference>
<sequence>MVQVLLPARLLQEAAACAALGAALGAARAFLPVRGRAAFVPDALLSGAVLLVCQSYAAGYSKAGVLRWYMVLAAFAAALCAAGVLGIPLRALGRGIGAVLCLPGRILHRFAPQPLHRRRAAAKTARKLRRNAERTAKKSKKNLPNQRALLYNSNVSK</sequence>
<keyword evidence="1" id="KW-0812">Transmembrane</keyword>
<protein>
    <recommendedName>
        <fullName evidence="4">Spore cortex biosynthesis protein YabQ</fullName>
    </recommendedName>
</protein>